<feature type="binding site" evidence="11">
    <location>
        <position position="369"/>
    </location>
    <ligand>
        <name>FAD</name>
        <dbReference type="ChEBI" id="CHEBI:57692"/>
    </ligand>
</feature>
<comment type="similarity">
    <text evidence="3 11">Belongs to the MnmG family.</text>
</comment>
<feature type="binding site" evidence="11">
    <location>
        <begin position="13"/>
        <end position="18"/>
    </location>
    <ligand>
        <name>FAD</name>
        <dbReference type="ChEBI" id="CHEBI:57692"/>
    </ligand>
</feature>
<gene>
    <name evidence="11" type="primary">mnmG</name>
    <name evidence="11" type="synonym">gidA</name>
    <name evidence="14" type="ORF">SAMN04488069_1242</name>
</gene>
<dbReference type="PANTHER" id="PTHR11806">
    <property type="entry name" value="GLUCOSE INHIBITED DIVISION PROTEIN A"/>
    <property type="match status" value="1"/>
</dbReference>
<organism evidence="14 15">
    <name type="scientific">Hymenobacter psychrophilus</name>
    <dbReference type="NCBI Taxonomy" id="651662"/>
    <lineage>
        <taxon>Bacteria</taxon>
        <taxon>Pseudomonadati</taxon>
        <taxon>Bacteroidota</taxon>
        <taxon>Cytophagia</taxon>
        <taxon>Cytophagales</taxon>
        <taxon>Hymenobacteraceae</taxon>
        <taxon>Hymenobacter</taxon>
    </lineage>
</organism>
<evidence type="ECO:0000256" key="8">
    <source>
        <dbReference type="ARBA" id="ARBA00023027"/>
    </source>
</evidence>
<protein>
    <recommendedName>
        <fullName evidence="4 11">tRNA uridine 5-carboxymethylaminomethyl modification enzyme MnmG</fullName>
    </recommendedName>
    <alternativeName>
        <fullName evidence="10 11">Glucose-inhibited division protein A</fullName>
    </alternativeName>
</protein>
<comment type="subcellular location">
    <subcellularLocation>
        <location evidence="11">Cytoplasm</location>
    </subcellularLocation>
</comment>
<feature type="compositionally biased region" description="Basic and acidic residues" evidence="12">
    <location>
        <begin position="205"/>
        <end position="217"/>
    </location>
</feature>
<evidence type="ECO:0000313" key="14">
    <source>
        <dbReference type="EMBL" id="SDY97024.1"/>
    </source>
</evidence>
<evidence type="ECO:0000256" key="11">
    <source>
        <dbReference type="HAMAP-Rule" id="MF_00129"/>
    </source>
</evidence>
<keyword evidence="6 11" id="KW-0819">tRNA processing</keyword>
<accession>A0A1H3P777</accession>
<evidence type="ECO:0000259" key="13">
    <source>
        <dbReference type="SMART" id="SM01228"/>
    </source>
</evidence>
<dbReference type="Gene3D" id="1.10.10.1800">
    <property type="entry name" value="tRNA uridine 5-carboxymethylaminomethyl modification enzyme MnmG/GidA"/>
    <property type="match status" value="1"/>
</dbReference>
<dbReference type="SUPFAM" id="SSF51905">
    <property type="entry name" value="FAD/NAD(P)-binding domain"/>
    <property type="match status" value="1"/>
</dbReference>
<evidence type="ECO:0000256" key="10">
    <source>
        <dbReference type="ARBA" id="ARBA00031800"/>
    </source>
</evidence>
<comment type="subunit">
    <text evidence="9 11">Homodimer. Heterotetramer of two MnmE and two MnmG subunits.</text>
</comment>
<dbReference type="EMBL" id="FNOV01000024">
    <property type="protein sequence ID" value="SDY97024.1"/>
    <property type="molecule type" value="Genomic_DNA"/>
</dbReference>
<dbReference type="InterPro" id="IPR049312">
    <property type="entry name" value="GIDA_C_N"/>
</dbReference>
<proteinExistence type="inferred from homology"/>
<dbReference type="GO" id="GO:0050660">
    <property type="term" value="F:flavin adenine dinucleotide binding"/>
    <property type="evidence" value="ECO:0007669"/>
    <property type="project" value="UniProtKB-UniRule"/>
</dbReference>
<evidence type="ECO:0000256" key="7">
    <source>
        <dbReference type="ARBA" id="ARBA00022827"/>
    </source>
</evidence>
<dbReference type="InterPro" id="IPR036188">
    <property type="entry name" value="FAD/NAD-bd_sf"/>
</dbReference>
<comment type="function">
    <text evidence="2 11">NAD-binding protein involved in the addition of a carboxymethylaminomethyl (cmnm) group at the wobble position (U34) of certain tRNAs, forming tRNA-cmnm(5)s(2)U34.</text>
</comment>
<dbReference type="Pfam" id="PF13932">
    <property type="entry name" value="SAM_GIDA_C"/>
    <property type="match status" value="1"/>
</dbReference>
<feature type="region of interest" description="Disordered" evidence="12">
    <location>
        <begin position="198"/>
        <end position="225"/>
    </location>
</feature>
<dbReference type="Gene3D" id="3.50.50.60">
    <property type="entry name" value="FAD/NAD(P)-binding domain"/>
    <property type="match status" value="2"/>
</dbReference>
<feature type="binding site" evidence="11">
    <location>
        <begin position="272"/>
        <end position="286"/>
    </location>
    <ligand>
        <name>NAD(+)</name>
        <dbReference type="ChEBI" id="CHEBI:57540"/>
    </ligand>
</feature>
<dbReference type="Pfam" id="PF21680">
    <property type="entry name" value="GIDA_C_1st"/>
    <property type="match status" value="1"/>
</dbReference>
<dbReference type="PROSITE" id="PS01280">
    <property type="entry name" value="GIDA_1"/>
    <property type="match status" value="1"/>
</dbReference>
<dbReference type="GO" id="GO:0030488">
    <property type="term" value="P:tRNA methylation"/>
    <property type="evidence" value="ECO:0007669"/>
    <property type="project" value="TreeGrafter"/>
</dbReference>
<feature type="binding site" evidence="11">
    <location>
        <position position="180"/>
    </location>
    <ligand>
        <name>FAD</name>
        <dbReference type="ChEBI" id="CHEBI:57692"/>
    </ligand>
</feature>
<dbReference type="SMART" id="SM01228">
    <property type="entry name" value="GIDA_assoc_3"/>
    <property type="match status" value="1"/>
</dbReference>
<dbReference type="InterPro" id="IPR002218">
    <property type="entry name" value="MnmG-rel"/>
</dbReference>
<evidence type="ECO:0000256" key="4">
    <source>
        <dbReference type="ARBA" id="ARBA00020461"/>
    </source>
</evidence>
<name>A0A1H3P777_9BACT</name>
<dbReference type="GO" id="GO:0002098">
    <property type="term" value="P:tRNA wobble uridine modification"/>
    <property type="evidence" value="ECO:0007669"/>
    <property type="project" value="InterPro"/>
</dbReference>
<keyword evidence="15" id="KW-1185">Reference proteome</keyword>
<keyword evidence="7 11" id="KW-0274">FAD</keyword>
<keyword evidence="11" id="KW-0963">Cytoplasm</keyword>
<dbReference type="InterPro" id="IPR004416">
    <property type="entry name" value="MnmG"/>
</dbReference>
<dbReference type="FunFam" id="1.10.150.570:FF:000001">
    <property type="entry name" value="tRNA uridine 5-carboxymethylaminomethyl modification enzyme MnmG"/>
    <property type="match status" value="1"/>
</dbReference>
<dbReference type="AlphaFoldDB" id="A0A1H3P777"/>
<dbReference type="InterPro" id="IPR020595">
    <property type="entry name" value="MnmG-rel_CS"/>
</dbReference>
<dbReference type="Proteomes" id="UP000199249">
    <property type="component" value="Unassembled WGS sequence"/>
</dbReference>
<dbReference type="OrthoDB" id="9815560at2"/>
<evidence type="ECO:0000256" key="3">
    <source>
        <dbReference type="ARBA" id="ARBA00007653"/>
    </source>
</evidence>
<dbReference type="InterPro" id="IPR026904">
    <property type="entry name" value="MnmG_C"/>
</dbReference>
<dbReference type="InterPro" id="IPR044920">
    <property type="entry name" value="MnmG_C_subdom_sf"/>
</dbReference>
<dbReference type="GO" id="GO:0005829">
    <property type="term" value="C:cytosol"/>
    <property type="evidence" value="ECO:0007669"/>
    <property type="project" value="TreeGrafter"/>
</dbReference>
<evidence type="ECO:0000256" key="1">
    <source>
        <dbReference type="ARBA" id="ARBA00001974"/>
    </source>
</evidence>
<dbReference type="HAMAP" id="MF_00129">
    <property type="entry name" value="MnmG_GidA"/>
    <property type="match status" value="1"/>
</dbReference>
<evidence type="ECO:0000256" key="12">
    <source>
        <dbReference type="SAM" id="MobiDB-lite"/>
    </source>
</evidence>
<dbReference type="PANTHER" id="PTHR11806:SF0">
    <property type="entry name" value="PROTEIN MTO1 HOMOLOG, MITOCHONDRIAL"/>
    <property type="match status" value="1"/>
</dbReference>
<dbReference type="STRING" id="651662.SAMN04488069_1242"/>
<comment type="cofactor">
    <cofactor evidence="1 11">
        <name>FAD</name>
        <dbReference type="ChEBI" id="CHEBI:57692"/>
    </cofactor>
</comment>
<evidence type="ECO:0000256" key="2">
    <source>
        <dbReference type="ARBA" id="ARBA00003717"/>
    </source>
</evidence>
<feature type="domain" description="tRNA uridine 5-carboxymethylaminomethyl modification enzyme C-terminal subdomain" evidence="13">
    <location>
        <begin position="547"/>
        <end position="618"/>
    </location>
</feature>
<dbReference type="FunFam" id="3.50.50.60:FF:000002">
    <property type="entry name" value="tRNA uridine 5-carboxymethylaminomethyl modification enzyme MnmG"/>
    <property type="match status" value="1"/>
</dbReference>
<keyword evidence="5 11" id="KW-0285">Flavoprotein</keyword>
<dbReference type="InterPro" id="IPR040131">
    <property type="entry name" value="MnmG_N"/>
</dbReference>
<evidence type="ECO:0000313" key="15">
    <source>
        <dbReference type="Proteomes" id="UP000199249"/>
    </source>
</evidence>
<evidence type="ECO:0000256" key="9">
    <source>
        <dbReference type="ARBA" id="ARBA00025948"/>
    </source>
</evidence>
<evidence type="ECO:0000256" key="5">
    <source>
        <dbReference type="ARBA" id="ARBA00022630"/>
    </source>
</evidence>
<dbReference type="PROSITE" id="PS01281">
    <property type="entry name" value="GIDA_2"/>
    <property type="match status" value="1"/>
</dbReference>
<dbReference type="InterPro" id="IPR047001">
    <property type="entry name" value="MnmG_C_subdom"/>
</dbReference>
<dbReference type="NCBIfam" id="TIGR00136">
    <property type="entry name" value="mnmG_gidA"/>
    <property type="match status" value="1"/>
</dbReference>
<dbReference type="Gene3D" id="1.10.150.570">
    <property type="entry name" value="GidA associated domain, C-terminal subdomain"/>
    <property type="match status" value="1"/>
</dbReference>
<feature type="binding site" evidence="11">
    <location>
        <position position="125"/>
    </location>
    <ligand>
        <name>FAD</name>
        <dbReference type="ChEBI" id="CHEBI:57692"/>
    </ligand>
</feature>
<dbReference type="Pfam" id="PF01134">
    <property type="entry name" value="GIDA"/>
    <property type="match status" value="1"/>
</dbReference>
<keyword evidence="8 11" id="KW-0520">NAD</keyword>
<evidence type="ECO:0000256" key="6">
    <source>
        <dbReference type="ARBA" id="ARBA00022694"/>
    </source>
</evidence>
<sequence>MFQQEEYDVIVVGAGHAGCEAAAAAATLGSKVLLVTMNMNTIAQMSCNPAMGGVAKGQIVREVDALGGLSGIITDKTMIQFRMLNRSKGPAMWSPRAQSDRMRFAEEWRLALEQTPNVDFWQEAVTGLLVEDGVCVGVKTQLGIEYRAKSVVLTNGTFLNGLIHIGEKQFGGGRMAEKGSTGLTEQLLELGFEAGRMKTGTPPRVDGRSLDYSKMEEQPGDEVPGKFSYLDTPALPKQRPCYITYTNPEVHEILKEGFEKSPMFQGRIKGLGPRYCPSVEDKINRFADKDRHQIFVEPEGWSTVEVYVNGFSSSLPEDVQYRALRKIAGFENAKMFRPGYAIEYDFFPPTQLLPTLETKRVANLYFAGQINGTTGYEEAACQGLMAGINAHRKVHGEAPFVLSRSQAYIGVLIDDLVNKGTDEPYRMFTSRAEHRLLLRQDNADLRLTPLGYELGLASEERMQLVREKEQQTQAVAKILKSFGIEAADINGWLTEIGSAEISEKTRAVNLLRRPGVELPALAAALPGLALALAPYRPDALEQAEILVKYEAYLEKEHQQAARMQELENFIIQGRLDYQAMPALSHEAREKLLKIQPETLGQASRISGVSPADVSVLMVYLGR</sequence>
<reference evidence="15" key="1">
    <citation type="submission" date="2016-10" db="EMBL/GenBank/DDBJ databases">
        <authorList>
            <person name="Varghese N."/>
            <person name="Submissions S."/>
        </authorList>
    </citation>
    <scope>NUCLEOTIDE SEQUENCE [LARGE SCALE GENOMIC DNA]</scope>
    <source>
        <strain evidence="15">CGMCC 1.8975</strain>
    </source>
</reference>
<dbReference type="RefSeq" id="WP_092743835.1">
    <property type="nucleotide sequence ID" value="NZ_FNOV01000024.1"/>
</dbReference>